<sequence length="466" mass="52557">MSNKFSFKNSVIFGGNFTAANEVRGDNGRQMLSQSPYVQVHGAIHDSGQRYPPSECHPGTREDILRMAETWVDKSLSESESMLFWLSGPAGVGKTAIAQSRLGGDFFFSRSVAGHGNFHTLFPTLAYQLGIIYPEFGFELDAVMKEDASVLTKNLEVQLRQLLVNPLNRAENKPDTPFVLVIDGLDEAGGEDDQISFLHLLAWHFLPHRLPLKIIVTSRPEPWIKSSFATNPLRLHTHNHFLRRTSQTDDDIRTLLISKFAEIQGTHDLMKNRAESWPPCEIIDDIVDKASGQFIYASTVLRFIADPNGNPAQRLLWIVNAWSRSPSRNVKPDYSPYSALDNLYQHILSTSSNIENTLALLGASIAHGIDRNRYLPIWLKSPPSPSIALLEKLLMLREGDGFLAVRMIQSLVEILPDGSIQFYHKSFQDFILDSNRSGEYFTLPLENIVIVDAILRERFFVHLRSN</sequence>
<keyword evidence="4" id="KW-1185">Reference proteome</keyword>
<dbReference type="Gene3D" id="3.40.50.300">
    <property type="entry name" value="P-loop containing nucleotide triphosphate hydrolases"/>
    <property type="match status" value="1"/>
</dbReference>
<protein>
    <recommendedName>
        <fullName evidence="2">Nephrocystin 3-like N-terminal domain-containing protein</fullName>
    </recommendedName>
</protein>
<dbReference type="EMBL" id="MU155287">
    <property type="protein sequence ID" value="KAF9476642.1"/>
    <property type="molecule type" value="Genomic_DNA"/>
</dbReference>
<name>A0A9P5YVS7_9AGAR</name>
<dbReference type="InterPro" id="IPR056884">
    <property type="entry name" value="NPHP3-like_N"/>
</dbReference>
<gene>
    <name evidence="3" type="ORF">BDN70DRAFT_923173</name>
</gene>
<dbReference type="Pfam" id="PF24883">
    <property type="entry name" value="NPHP3_N"/>
    <property type="match status" value="1"/>
</dbReference>
<feature type="domain" description="Nephrocystin 3-like N-terminal" evidence="2">
    <location>
        <begin position="59"/>
        <end position="219"/>
    </location>
</feature>
<evidence type="ECO:0000256" key="1">
    <source>
        <dbReference type="ARBA" id="ARBA00022737"/>
    </source>
</evidence>
<accession>A0A9P5YVS7</accession>
<evidence type="ECO:0000313" key="4">
    <source>
        <dbReference type="Proteomes" id="UP000807469"/>
    </source>
</evidence>
<proteinExistence type="predicted"/>
<dbReference type="PANTHER" id="PTHR10039:SF14">
    <property type="entry name" value="NACHT DOMAIN-CONTAINING PROTEIN"/>
    <property type="match status" value="1"/>
</dbReference>
<dbReference type="PANTHER" id="PTHR10039">
    <property type="entry name" value="AMELOGENIN"/>
    <property type="match status" value="1"/>
</dbReference>
<evidence type="ECO:0000259" key="2">
    <source>
        <dbReference type="Pfam" id="PF24883"/>
    </source>
</evidence>
<dbReference type="Proteomes" id="UP000807469">
    <property type="component" value="Unassembled WGS sequence"/>
</dbReference>
<reference evidence="3" key="1">
    <citation type="submission" date="2020-11" db="EMBL/GenBank/DDBJ databases">
        <authorList>
            <consortium name="DOE Joint Genome Institute"/>
            <person name="Ahrendt S."/>
            <person name="Riley R."/>
            <person name="Andreopoulos W."/>
            <person name="Labutti K."/>
            <person name="Pangilinan J."/>
            <person name="Ruiz-Duenas F.J."/>
            <person name="Barrasa J.M."/>
            <person name="Sanchez-Garcia M."/>
            <person name="Camarero S."/>
            <person name="Miyauchi S."/>
            <person name="Serrano A."/>
            <person name="Linde D."/>
            <person name="Babiker R."/>
            <person name="Drula E."/>
            <person name="Ayuso-Fernandez I."/>
            <person name="Pacheco R."/>
            <person name="Padilla G."/>
            <person name="Ferreira P."/>
            <person name="Barriuso J."/>
            <person name="Kellner H."/>
            <person name="Castanera R."/>
            <person name="Alfaro M."/>
            <person name="Ramirez L."/>
            <person name="Pisabarro A.G."/>
            <person name="Kuo A."/>
            <person name="Tritt A."/>
            <person name="Lipzen A."/>
            <person name="He G."/>
            <person name="Yan M."/>
            <person name="Ng V."/>
            <person name="Cullen D."/>
            <person name="Martin F."/>
            <person name="Rosso M.-N."/>
            <person name="Henrissat B."/>
            <person name="Hibbett D."/>
            <person name="Martinez A.T."/>
            <person name="Grigoriev I.V."/>
        </authorList>
    </citation>
    <scope>NUCLEOTIDE SEQUENCE</scope>
    <source>
        <strain evidence="3">CIRM-BRFM 674</strain>
    </source>
</reference>
<organism evidence="3 4">
    <name type="scientific">Pholiota conissans</name>
    <dbReference type="NCBI Taxonomy" id="109636"/>
    <lineage>
        <taxon>Eukaryota</taxon>
        <taxon>Fungi</taxon>
        <taxon>Dikarya</taxon>
        <taxon>Basidiomycota</taxon>
        <taxon>Agaricomycotina</taxon>
        <taxon>Agaricomycetes</taxon>
        <taxon>Agaricomycetidae</taxon>
        <taxon>Agaricales</taxon>
        <taxon>Agaricineae</taxon>
        <taxon>Strophariaceae</taxon>
        <taxon>Pholiota</taxon>
    </lineage>
</organism>
<dbReference type="SUPFAM" id="SSF52540">
    <property type="entry name" value="P-loop containing nucleoside triphosphate hydrolases"/>
    <property type="match status" value="1"/>
</dbReference>
<comment type="caution">
    <text evidence="3">The sequence shown here is derived from an EMBL/GenBank/DDBJ whole genome shotgun (WGS) entry which is preliminary data.</text>
</comment>
<dbReference type="OrthoDB" id="4760524at2759"/>
<keyword evidence="1" id="KW-0677">Repeat</keyword>
<dbReference type="AlphaFoldDB" id="A0A9P5YVS7"/>
<dbReference type="InterPro" id="IPR027417">
    <property type="entry name" value="P-loop_NTPase"/>
</dbReference>
<evidence type="ECO:0000313" key="3">
    <source>
        <dbReference type="EMBL" id="KAF9476642.1"/>
    </source>
</evidence>